<dbReference type="Pfam" id="PF01535">
    <property type="entry name" value="PPR"/>
    <property type="match status" value="5"/>
</dbReference>
<dbReference type="HOGENOM" id="CLU_331616_0_0_1"/>
<dbReference type="FunFam" id="1.25.40.10:FF:000757">
    <property type="entry name" value="Os10g0501300 protein"/>
    <property type="match status" value="2"/>
</dbReference>
<reference evidence="6" key="1">
    <citation type="journal article" date="2009" name="Rice">
        <title>De Novo Next Generation Sequencing of Plant Genomes.</title>
        <authorList>
            <person name="Rounsley S."/>
            <person name="Marri P.R."/>
            <person name="Yu Y."/>
            <person name="He R."/>
            <person name="Sisneros N."/>
            <person name="Goicoechea J.L."/>
            <person name="Lee S.J."/>
            <person name="Angelova A."/>
            <person name="Kudrna D."/>
            <person name="Luo M."/>
            <person name="Affourtit J."/>
            <person name="Desany B."/>
            <person name="Knight J."/>
            <person name="Niazi F."/>
            <person name="Egholm M."/>
            <person name="Wing R.A."/>
        </authorList>
    </citation>
    <scope>NUCLEOTIDE SEQUENCE [LARGE SCALE GENOMIC DNA]</scope>
    <source>
        <strain evidence="6">cv. IRGC 105608</strain>
    </source>
</reference>
<feature type="repeat" description="PPR" evidence="4">
    <location>
        <begin position="196"/>
        <end position="230"/>
    </location>
</feature>
<dbReference type="PANTHER" id="PTHR45717:SF10">
    <property type="entry name" value="OS10G0501000 PROTEIN"/>
    <property type="match status" value="1"/>
</dbReference>
<dbReference type="EnsemblPlants" id="OBART10G14770.1">
    <property type="protein sequence ID" value="OBART10G14770.1"/>
    <property type="gene ID" value="OBART10G14770"/>
</dbReference>
<proteinExistence type="inferred from homology"/>
<reference evidence="6" key="2">
    <citation type="submission" date="2015-03" db="UniProtKB">
        <authorList>
            <consortium name="EnsemblPlants"/>
        </authorList>
    </citation>
    <scope>IDENTIFICATION</scope>
</reference>
<evidence type="ECO:0000256" key="5">
    <source>
        <dbReference type="SAM" id="MobiDB-lite"/>
    </source>
</evidence>
<organism evidence="6">
    <name type="scientific">Oryza barthii</name>
    <dbReference type="NCBI Taxonomy" id="65489"/>
    <lineage>
        <taxon>Eukaryota</taxon>
        <taxon>Viridiplantae</taxon>
        <taxon>Streptophyta</taxon>
        <taxon>Embryophyta</taxon>
        <taxon>Tracheophyta</taxon>
        <taxon>Spermatophyta</taxon>
        <taxon>Magnoliopsida</taxon>
        <taxon>Liliopsida</taxon>
        <taxon>Poales</taxon>
        <taxon>Poaceae</taxon>
        <taxon>BOP clade</taxon>
        <taxon>Oryzoideae</taxon>
        <taxon>Oryzeae</taxon>
        <taxon>Oryzinae</taxon>
        <taxon>Oryza</taxon>
    </lineage>
</organism>
<dbReference type="PANTHER" id="PTHR45717">
    <property type="entry name" value="OS12G0527900 PROTEIN"/>
    <property type="match status" value="1"/>
</dbReference>
<dbReference type="Gramene" id="OBART10G14770.1">
    <property type="protein sequence ID" value="OBART10G14770.1"/>
    <property type="gene ID" value="OBART10G14770"/>
</dbReference>
<keyword evidence="2" id="KW-0677">Repeat</keyword>
<protein>
    <recommendedName>
        <fullName evidence="8">Pentacotripeptide-repeat region of PRORP domain-containing protein</fullName>
    </recommendedName>
</protein>
<comment type="similarity">
    <text evidence="1">Belongs to the PPR family. P subfamily.</text>
</comment>
<dbReference type="InterPro" id="IPR002885">
    <property type="entry name" value="PPR_rpt"/>
</dbReference>
<dbReference type="GO" id="GO:0003729">
    <property type="term" value="F:mRNA binding"/>
    <property type="evidence" value="ECO:0007669"/>
    <property type="project" value="UniProtKB-ARBA"/>
</dbReference>
<keyword evidence="7" id="KW-1185">Reference proteome</keyword>
<dbReference type="Pfam" id="PF13041">
    <property type="entry name" value="PPR_2"/>
    <property type="match status" value="1"/>
</dbReference>
<evidence type="ECO:0000256" key="4">
    <source>
        <dbReference type="PROSITE-ProRule" id="PRU00708"/>
    </source>
</evidence>
<feature type="compositionally biased region" description="Pro residues" evidence="5">
    <location>
        <begin position="27"/>
        <end position="41"/>
    </location>
</feature>
<dbReference type="PROSITE" id="PS51375">
    <property type="entry name" value="PPR"/>
    <property type="match status" value="4"/>
</dbReference>
<dbReference type="Proteomes" id="UP000026960">
    <property type="component" value="Chromosome 10"/>
</dbReference>
<dbReference type="AlphaFoldDB" id="A0A0D3HFB0"/>
<dbReference type="Gene3D" id="1.25.40.10">
    <property type="entry name" value="Tetratricopeptide repeat domain"/>
    <property type="match status" value="4"/>
</dbReference>
<evidence type="ECO:0000256" key="2">
    <source>
        <dbReference type="ARBA" id="ARBA00022737"/>
    </source>
</evidence>
<dbReference type="SUPFAM" id="SSF48452">
    <property type="entry name" value="TPR-like"/>
    <property type="match status" value="2"/>
</dbReference>
<keyword evidence="3" id="KW-0809">Transit peptide</keyword>
<name>A0A0D3HFB0_9ORYZ</name>
<dbReference type="NCBIfam" id="TIGR00756">
    <property type="entry name" value="PPR"/>
    <property type="match status" value="6"/>
</dbReference>
<dbReference type="STRING" id="65489.A0A0D3HFB0"/>
<feature type="region of interest" description="Disordered" evidence="5">
    <location>
        <begin position="22"/>
        <end position="61"/>
    </location>
</feature>
<feature type="repeat" description="PPR" evidence="4">
    <location>
        <begin position="712"/>
        <end position="746"/>
    </location>
</feature>
<evidence type="ECO:0008006" key="8">
    <source>
        <dbReference type="Google" id="ProtNLM"/>
    </source>
</evidence>
<accession>A0A0D3HFB0</accession>
<feature type="repeat" description="PPR" evidence="4">
    <location>
        <begin position="535"/>
        <end position="569"/>
    </location>
</feature>
<feature type="repeat" description="PPR" evidence="4">
    <location>
        <begin position="304"/>
        <end position="338"/>
    </location>
</feature>
<dbReference type="FunFam" id="1.25.40.10:FF:001433">
    <property type="entry name" value="Os10g0501200 protein"/>
    <property type="match status" value="1"/>
</dbReference>
<evidence type="ECO:0000256" key="3">
    <source>
        <dbReference type="ARBA" id="ARBA00022946"/>
    </source>
</evidence>
<dbReference type="InterPro" id="IPR011990">
    <property type="entry name" value="TPR-like_helical_dom_sf"/>
</dbReference>
<evidence type="ECO:0000313" key="6">
    <source>
        <dbReference type="EnsemblPlants" id="OBART10G14770.1"/>
    </source>
</evidence>
<dbReference type="eggNOG" id="KOG4197">
    <property type="taxonomic scope" value="Eukaryota"/>
</dbReference>
<dbReference type="GO" id="GO:0005739">
    <property type="term" value="C:mitochondrion"/>
    <property type="evidence" value="ECO:0007669"/>
    <property type="project" value="TreeGrafter"/>
</dbReference>
<evidence type="ECO:0000256" key="1">
    <source>
        <dbReference type="ARBA" id="ARBA00007626"/>
    </source>
</evidence>
<dbReference type="PaxDb" id="65489-OBART10G14770.1"/>
<sequence length="864" mass="97564">MLQHIRGVFLRGGGLLRRVAVEEAVSPSPPPPPPGKPPPPRSVAAEERASPSPPPPRRKKDSLFRRVAAAADPRLPLSPVLEQWCLAEERHVAKPEVQSIIKYLCRRRRFSQALQLSMWMTERLHLHLSPGDVANRLELITKVYGLDRAVEYFDSMPDQLKQQQCYGSLLKCYAEANCVEKAEELFEKMRGMGMASSYAYNVMMRLYLQNGQVERVHSMHQAMEESGIVPDVSTTHTLVAVLRKKKDSAYVVAEDIKAIENVLEKANSCNSMYMCRIGVPLKMNDMVGAEKAYEEWESKHVYQDSRLINLLVDAYCKEGLMDKAEALVDQFIKKGRMPFANTCYKLAGGYFKVGQVSKAADLTKKALASASNEWIPDLTNVLMSLNYFAEQKNVEAAEEMASLLQRLITPTRDIYHGLLKTYVNAGKPVSDLLHRMKKDGMEADEETEKILAGELSMWMTERLHLHLSPGDVAYRLELITKVHGLDRAVEYFDSMPDQLKQQQCYGSLLKCYAEAKCVEKAEELFEKMRGMGMASSYAYNVMMRLYLQDGQVERVHSMHRTMEESGIVADVFTTDTLVAAYVVAEDIEAIEKVLEKADSCNDLMTWHSYATIGKVLMQSGMEERALQAFQESEKKIAKKSNRVAYGFLLTMYADLGMNSEVDRIWDVYKSKVPASACNSMYMCRISVLLKMNDIVGAEKAYEEWESKHVYHDSRLINLLLTAYCKEGLMEKAEALVDQFVKKGRTPFGNTWYKLAGGYFKVGQASKAADLTKKALASASNEWTPDLTNVLMSLNYFAEQKNVEAAEEMASLLQRLITPTRDIYHGLLKTYVNAGKPVSDLLDRMKKDGMEADEETEKILAGEVH</sequence>
<evidence type="ECO:0000313" key="7">
    <source>
        <dbReference type="Proteomes" id="UP000026960"/>
    </source>
</evidence>